<gene>
    <name evidence="2" type="ORF">MNBD_BACTEROID02-1033</name>
</gene>
<accession>A0A3B0QUG8</accession>
<reference evidence="2" key="1">
    <citation type="submission" date="2018-06" db="EMBL/GenBank/DDBJ databases">
        <authorList>
            <person name="Zhirakovskaya E."/>
        </authorList>
    </citation>
    <scope>NUCLEOTIDE SEQUENCE</scope>
</reference>
<protein>
    <submittedName>
        <fullName evidence="2">Uncharacterized protein</fullName>
    </submittedName>
</protein>
<dbReference type="EMBL" id="UOEB01000208">
    <property type="protein sequence ID" value="VAV85244.1"/>
    <property type="molecule type" value="Genomic_DNA"/>
</dbReference>
<dbReference type="AlphaFoldDB" id="A0A3B0QUG8"/>
<organism evidence="2">
    <name type="scientific">hydrothermal vent metagenome</name>
    <dbReference type="NCBI Taxonomy" id="652676"/>
    <lineage>
        <taxon>unclassified sequences</taxon>
        <taxon>metagenomes</taxon>
        <taxon>ecological metagenomes</taxon>
    </lineage>
</organism>
<keyword evidence="1" id="KW-0812">Transmembrane</keyword>
<evidence type="ECO:0000256" key="1">
    <source>
        <dbReference type="SAM" id="Phobius"/>
    </source>
</evidence>
<sequence length="91" mass="9923">MFMNNFTKSSGRAYWHSITNLFCCNPHIKRVQDKSMKAVMLFMFFALGSGAMFAQNPNLGGGFLAGTIDGCMTNVPGATPVADLMADPFFD</sequence>
<keyword evidence="1" id="KW-0472">Membrane</keyword>
<feature type="transmembrane region" description="Helical" evidence="1">
    <location>
        <begin position="38"/>
        <end position="54"/>
    </location>
</feature>
<evidence type="ECO:0000313" key="2">
    <source>
        <dbReference type="EMBL" id="VAV85244.1"/>
    </source>
</evidence>
<proteinExistence type="predicted"/>
<keyword evidence="1" id="KW-1133">Transmembrane helix</keyword>
<feature type="non-terminal residue" evidence="2">
    <location>
        <position position="91"/>
    </location>
</feature>
<name>A0A3B0QUG8_9ZZZZ</name>